<dbReference type="WBParaSite" id="L893_g8702.t1">
    <property type="protein sequence ID" value="L893_g8702.t1"/>
    <property type="gene ID" value="L893_g8702"/>
</dbReference>
<sequence length="132" mass="15071">MLIEMCDVVPSSLLRTPSEAVDTLVLFMMYFYLDQRVLQRLLSTSLFFQTRTQSRGLATFVRTSPSVPKTIVPVRRLDINLAQAEGAQGLTEVMWDVWKKLLVKVPHRFPVTTDLCNNVESNVAGYRPSHDR</sequence>
<evidence type="ECO:0000313" key="2">
    <source>
        <dbReference type="WBParaSite" id="L893_g8702.t1"/>
    </source>
</evidence>
<name>A0A1I8ARH2_9BILA</name>
<organism evidence="1 2">
    <name type="scientific">Steinernema glaseri</name>
    <dbReference type="NCBI Taxonomy" id="37863"/>
    <lineage>
        <taxon>Eukaryota</taxon>
        <taxon>Metazoa</taxon>
        <taxon>Ecdysozoa</taxon>
        <taxon>Nematoda</taxon>
        <taxon>Chromadorea</taxon>
        <taxon>Rhabditida</taxon>
        <taxon>Tylenchina</taxon>
        <taxon>Panagrolaimomorpha</taxon>
        <taxon>Strongyloidoidea</taxon>
        <taxon>Steinernematidae</taxon>
        <taxon>Steinernema</taxon>
    </lineage>
</organism>
<accession>A0A1I8ARH2</accession>
<dbReference type="Proteomes" id="UP000095287">
    <property type="component" value="Unplaced"/>
</dbReference>
<dbReference type="AlphaFoldDB" id="A0A1I8ARH2"/>
<reference evidence="2" key="1">
    <citation type="submission" date="2016-11" db="UniProtKB">
        <authorList>
            <consortium name="WormBaseParasite"/>
        </authorList>
    </citation>
    <scope>IDENTIFICATION</scope>
</reference>
<evidence type="ECO:0000313" key="1">
    <source>
        <dbReference type="Proteomes" id="UP000095287"/>
    </source>
</evidence>
<protein>
    <submittedName>
        <fullName evidence="2">Uncharacterized protein</fullName>
    </submittedName>
</protein>
<keyword evidence="1" id="KW-1185">Reference proteome</keyword>
<proteinExistence type="predicted"/>